<sequence>MKRVSHRELAVASLARQMLLERQSVPVATAVRRLAALQAQYSPSPYVALFSRLAGFSPAQLEGALRRGSVVKSTLMRGTLHLVSAADYPSFAVAYHQQARAEFRGKYRNAVWDEQAVHRALVEFTAVPRSTDEIRERVGELCGDVIAANDLLNCARALVPMRHVYPSGAWRQHGKFSLVAWPEHTLPPEPAATALLVRRYLAAFGPASREDLAAFTYLRYKQLDPALGTDLVRLTDPDGRELLDLPRAPRPAEDIVVPVRFLPKWDAAILSYRDRSRILPAEHASRVIVKVNGQFLASYLVDGLVAGTWTAVREGPVSTVILTPFTAKVPAEVEREALGLSRFLEPDAADHKVIAQF</sequence>
<dbReference type="PANTHER" id="PTHR38479">
    <property type="entry name" value="LMO0824 PROTEIN"/>
    <property type="match status" value="1"/>
</dbReference>
<dbReference type="Proteomes" id="UP000019225">
    <property type="component" value="Chromosome"/>
</dbReference>
<dbReference type="PANTHER" id="PTHR38479:SF2">
    <property type="entry name" value="WINGED HELIX DNA-BINDING DOMAIN-CONTAINING PROTEIN"/>
    <property type="match status" value="1"/>
</dbReference>
<dbReference type="InterPro" id="IPR009351">
    <property type="entry name" value="AlkZ-like"/>
</dbReference>
<evidence type="ECO:0000313" key="2">
    <source>
        <dbReference type="Proteomes" id="UP000019225"/>
    </source>
</evidence>
<organism evidence="1 2">
    <name type="scientific">Kutzneria albida DSM 43870</name>
    <dbReference type="NCBI Taxonomy" id="1449976"/>
    <lineage>
        <taxon>Bacteria</taxon>
        <taxon>Bacillati</taxon>
        <taxon>Actinomycetota</taxon>
        <taxon>Actinomycetes</taxon>
        <taxon>Pseudonocardiales</taxon>
        <taxon>Pseudonocardiaceae</taxon>
        <taxon>Kutzneria</taxon>
    </lineage>
</organism>
<dbReference type="eggNOG" id="COG3214">
    <property type="taxonomic scope" value="Bacteria"/>
</dbReference>
<keyword evidence="2" id="KW-1185">Reference proteome</keyword>
<name>W5W6G7_9PSEU</name>
<accession>W5W6G7</accession>
<dbReference type="KEGG" id="kal:KALB_2992"/>
<reference evidence="1 2" key="1">
    <citation type="journal article" date="2014" name="BMC Genomics">
        <title>Complete genome sequence of producer of the glycopeptide antibiotic Aculeximycin Kutzneria albida DSM 43870T, a representative of minor genus of Pseudonocardiaceae.</title>
        <authorList>
            <person name="Rebets Y."/>
            <person name="Tokovenko B."/>
            <person name="Lushchyk I."/>
            <person name="Ruckert C."/>
            <person name="Zaburannyi N."/>
            <person name="Bechthold A."/>
            <person name="Kalinowski J."/>
            <person name="Luzhetskyy A."/>
        </authorList>
    </citation>
    <scope>NUCLEOTIDE SEQUENCE [LARGE SCALE GENOMIC DNA]</scope>
    <source>
        <strain evidence="1">DSM 43870</strain>
    </source>
</reference>
<protein>
    <recommendedName>
        <fullName evidence="3">Winged helix DNA-binding domain-containing protein</fullName>
    </recommendedName>
</protein>
<evidence type="ECO:0000313" key="1">
    <source>
        <dbReference type="EMBL" id="AHH96360.1"/>
    </source>
</evidence>
<evidence type="ECO:0008006" key="3">
    <source>
        <dbReference type="Google" id="ProtNLM"/>
    </source>
</evidence>
<dbReference type="OrthoDB" id="9148135at2"/>
<dbReference type="PATRIC" id="fig|1449976.3.peg.3005"/>
<dbReference type="Pfam" id="PF06224">
    <property type="entry name" value="AlkZ-like"/>
    <property type="match status" value="1"/>
</dbReference>
<dbReference type="RefSeq" id="WP_025356494.1">
    <property type="nucleotide sequence ID" value="NZ_CP007155.1"/>
</dbReference>
<dbReference type="EMBL" id="CP007155">
    <property type="protein sequence ID" value="AHH96360.1"/>
    <property type="molecule type" value="Genomic_DNA"/>
</dbReference>
<proteinExistence type="predicted"/>
<dbReference type="AlphaFoldDB" id="W5W6G7"/>
<dbReference type="STRING" id="1449976.KALB_2992"/>
<dbReference type="HOGENOM" id="CLU_047003_2_0_11"/>
<gene>
    <name evidence="1" type="ORF">KALB_2992</name>
</gene>